<evidence type="ECO:0008006" key="3">
    <source>
        <dbReference type="Google" id="ProtNLM"/>
    </source>
</evidence>
<keyword evidence="2" id="KW-1185">Reference proteome</keyword>
<dbReference type="RefSeq" id="WP_432331005.1">
    <property type="nucleotide sequence ID" value="NZ_CP192764.1"/>
</dbReference>
<dbReference type="Proteomes" id="UP001277561">
    <property type="component" value="Unassembled WGS sequence"/>
</dbReference>
<reference evidence="1" key="1">
    <citation type="journal article" date="2023" name="Phytobiomes J">
        <title>Deciphering the key players within the bacterial microbiota associated with aerial crown gall tumors on rhododendron: Insights into the gallobiome.</title>
        <authorList>
            <person name="Kuzmanovic N."/>
            <person name="Nesme J."/>
            <person name="Wolf J."/>
            <person name="Neumann-Schaal M."/>
            <person name="Petersen J."/>
            <person name="Fernandez-Gnecco G."/>
            <person name="Sproeer C."/>
            <person name="Bunk B."/>
            <person name="Overmann J."/>
            <person name="Sorensen S.J."/>
            <person name="Idczak E."/>
            <person name="Smalla K."/>
        </authorList>
    </citation>
    <scope>NUCLEOTIDE SEQUENCE [LARGE SCALE GENOMIC DNA]</scope>
    <source>
        <strain evidence="1">Rho-14.1</strain>
    </source>
</reference>
<evidence type="ECO:0000313" key="1">
    <source>
        <dbReference type="EMBL" id="MDX8329651.1"/>
    </source>
</evidence>
<dbReference type="EMBL" id="JAVRAD010000003">
    <property type="protein sequence ID" value="MDX8329651.1"/>
    <property type="molecule type" value="Genomic_DNA"/>
</dbReference>
<gene>
    <name evidence="1" type="ORF">RMS29_10475</name>
</gene>
<comment type="caution">
    <text evidence="1">The sequence shown here is derived from an EMBL/GenBank/DDBJ whole genome shotgun (WGS) entry which is preliminary data.</text>
</comment>
<accession>A0ABU4VWH8</accession>
<protein>
    <recommendedName>
        <fullName evidence="3">SinR family protein</fullName>
    </recommendedName>
</protein>
<organism evidence="1 2">
    <name type="scientific">Agrobacterium rosae</name>
    <dbReference type="NCBI Taxonomy" id="1972867"/>
    <lineage>
        <taxon>Bacteria</taxon>
        <taxon>Pseudomonadati</taxon>
        <taxon>Pseudomonadota</taxon>
        <taxon>Alphaproteobacteria</taxon>
        <taxon>Hyphomicrobiales</taxon>
        <taxon>Rhizobiaceae</taxon>
        <taxon>Rhizobium/Agrobacterium group</taxon>
        <taxon>Agrobacterium</taxon>
    </lineage>
</organism>
<evidence type="ECO:0000313" key="2">
    <source>
        <dbReference type="Proteomes" id="UP001277561"/>
    </source>
</evidence>
<sequence>MIKYFSIAIEGLSPNEERQLAESWQGYAWWHGVANFWLLRDHTGTMAAPSIRDNIKNISTTAAVMVVEVAPTMWAGSSMTQSNRDWLKSYWPPEGS</sequence>
<name>A0ABU4VWH8_9HYPH</name>
<proteinExistence type="predicted"/>